<feature type="chain" id="PRO_5042915892" description="Immunoglobulin domain-containing protein" evidence="2">
    <location>
        <begin position="21"/>
        <end position="337"/>
    </location>
</feature>
<dbReference type="InterPro" id="IPR003599">
    <property type="entry name" value="Ig_sub"/>
</dbReference>
<evidence type="ECO:0000259" key="3">
    <source>
        <dbReference type="SMART" id="SM00409"/>
    </source>
</evidence>
<dbReference type="InterPro" id="IPR036179">
    <property type="entry name" value="Ig-like_dom_sf"/>
</dbReference>
<proteinExistence type="predicted"/>
<keyword evidence="1" id="KW-0472">Membrane</keyword>
<dbReference type="Gene3D" id="2.60.40.10">
    <property type="entry name" value="Immunoglobulins"/>
    <property type="match status" value="2"/>
</dbReference>
<evidence type="ECO:0000313" key="5">
    <source>
        <dbReference type="Proteomes" id="UP001374579"/>
    </source>
</evidence>
<reference evidence="4 5" key="1">
    <citation type="submission" date="2024-02" db="EMBL/GenBank/DDBJ databases">
        <title>Chromosome-scale genome assembly of the rough periwinkle Littorina saxatilis.</title>
        <authorList>
            <person name="De Jode A."/>
            <person name="Faria R."/>
            <person name="Formenti G."/>
            <person name="Sims Y."/>
            <person name="Smith T.P."/>
            <person name="Tracey A."/>
            <person name="Wood J.M.D."/>
            <person name="Zagrodzka Z.B."/>
            <person name="Johannesson K."/>
            <person name="Butlin R.K."/>
            <person name="Leder E.H."/>
        </authorList>
    </citation>
    <scope>NUCLEOTIDE SEQUENCE [LARGE SCALE GENOMIC DNA]</scope>
    <source>
        <strain evidence="4">Snail1</strain>
        <tissue evidence="4">Muscle</tissue>
    </source>
</reference>
<name>A0AAN9G0N4_9CAEN</name>
<dbReference type="AlphaFoldDB" id="A0AAN9G0N4"/>
<keyword evidence="1" id="KW-0812">Transmembrane</keyword>
<dbReference type="InterPro" id="IPR013106">
    <property type="entry name" value="Ig_V-set"/>
</dbReference>
<dbReference type="InterPro" id="IPR013783">
    <property type="entry name" value="Ig-like_fold"/>
</dbReference>
<dbReference type="EMBL" id="JBAMIC010000703">
    <property type="protein sequence ID" value="KAK7089735.1"/>
    <property type="molecule type" value="Genomic_DNA"/>
</dbReference>
<protein>
    <recommendedName>
        <fullName evidence="3">Immunoglobulin domain-containing protein</fullName>
    </recommendedName>
</protein>
<dbReference type="SMART" id="SM00409">
    <property type="entry name" value="IG"/>
    <property type="match status" value="2"/>
</dbReference>
<feature type="signal peptide" evidence="2">
    <location>
        <begin position="1"/>
        <end position="20"/>
    </location>
</feature>
<keyword evidence="1" id="KW-1133">Transmembrane helix</keyword>
<feature type="domain" description="Immunoglobulin" evidence="3">
    <location>
        <begin position="142"/>
        <end position="250"/>
    </location>
</feature>
<evidence type="ECO:0000313" key="4">
    <source>
        <dbReference type="EMBL" id="KAK7089735.1"/>
    </source>
</evidence>
<feature type="transmembrane region" description="Helical" evidence="1">
    <location>
        <begin position="268"/>
        <end position="287"/>
    </location>
</feature>
<comment type="caution">
    <text evidence="4">The sequence shown here is derived from an EMBL/GenBank/DDBJ whole genome shotgun (WGS) entry which is preliminary data.</text>
</comment>
<accession>A0AAN9G0N4</accession>
<keyword evidence="5" id="KW-1185">Reference proteome</keyword>
<evidence type="ECO:0000256" key="1">
    <source>
        <dbReference type="SAM" id="Phobius"/>
    </source>
</evidence>
<sequence>MMTTQFRTLVGLVLLQSAMSMRPPITCETPDIVNEGAATVLTCNYNHDLRIAKQDFYVYKVQHDSTEPVIVTLCKWDDNAWSCDTDDNYKVETAAISNQVTVEIPSAKPSLSGTYFCKTLPVDTNSTHRGCNLTVKESVTCETSGTVVVGEPAHLTCDYHLDLNRRRQNFYIYRFQNDDTEPVIITLCTWDGDAVNCDVDNDYAMTTAVTRNLVTLEIQSANSIHAGTYICKTLPPDQSLPSSACSLIVLSAGKGGTEFEWPVVPTPYIVLACVVAVLLVVASALLIRNHSIAAQSWICACKREPRYSILKDQSKASHKNIFVVQSKIPFYRIETEK</sequence>
<keyword evidence="2" id="KW-0732">Signal</keyword>
<dbReference type="Proteomes" id="UP001374579">
    <property type="component" value="Unassembled WGS sequence"/>
</dbReference>
<dbReference type="Pfam" id="PF07686">
    <property type="entry name" value="V-set"/>
    <property type="match status" value="2"/>
</dbReference>
<organism evidence="4 5">
    <name type="scientific">Littorina saxatilis</name>
    <dbReference type="NCBI Taxonomy" id="31220"/>
    <lineage>
        <taxon>Eukaryota</taxon>
        <taxon>Metazoa</taxon>
        <taxon>Spiralia</taxon>
        <taxon>Lophotrochozoa</taxon>
        <taxon>Mollusca</taxon>
        <taxon>Gastropoda</taxon>
        <taxon>Caenogastropoda</taxon>
        <taxon>Littorinimorpha</taxon>
        <taxon>Littorinoidea</taxon>
        <taxon>Littorinidae</taxon>
        <taxon>Littorina</taxon>
    </lineage>
</organism>
<evidence type="ECO:0000256" key="2">
    <source>
        <dbReference type="SAM" id="SignalP"/>
    </source>
</evidence>
<dbReference type="SUPFAM" id="SSF48726">
    <property type="entry name" value="Immunoglobulin"/>
    <property type="match status" value="2"/>
</dbReference>
<feature type="domain" description="Immunoglobulin" evidence="3">
    <location>
        <begin position="28"/>
        <end position="136"/>
    </location>
</feature>
<gene>
    <name evidence="4" type="ORF">V1264_024263</name>
</gene>